<gene>
    <name evidence="3" type="ORF">DGD08_03590</name>
</gene>
<keyword evidence="1" id="KW-0812">Transmembrane</keyword>
<dbReference type="CDD" id="cd02972">
    <property type="entry name" value="DsbA_family"/>
    <property type="match status" value="1"/>
</dbReference>
<dbReference type="EMBL" id="DPIY01000004">
    <property type="protein sequence ID" value="HCT56277.1"/>
    <property type="molecule type" value="Genomic_DNA"/>
</dbReference>
<dbReference type="InterPro" id="IPR012336">
    <property type="entry name" value="Thioredoxin-like_fold"/>
</dbReference>
<feature type="transmembrane region" description="Helical" evidence="1">
    <location>
        <begin position="16"/>
        <end position="37"/>
    </location>
</feature>
<evidence type="ECO:0000313" key="4">
    <source>
        <dbReference type="Proteomes" id="UP000264071"/>
    </source>
</evidence>
<dbReference type="InterPro" id="IPR036249">
    <property type="entry name" value="Thioredoxin-like_sf"/>
</dbReference>
<dbReference type="Gene3D" id="3.40.30.10">
    <property type="entry name" value="Glutaredoxin"/>
    <property type="match status" value="1"/>
</dbReference>
<dbReference type="Pfam" id="PF13462">
    <property type="entry name" value="Thioredoxin_4"/>
    <property type="match status" value="1"/>
</dbReference>
<keyword evidence="1" id="KW-1133">Transmembrane helix</keyword>
<name>A0A3D4V7I0_9BACT</name>
<keyword evidence="1" id="KW-0472">Membrane</keyword>
<reference evidence="3 4" key="1">
    <citation type="journal article" date="2018" name="Nat. Biotechnol.">
        <title>A standardized bacterial taxonomy based on genome phylogeny substantially revises the tree of life.</title>
        <authorList>
            <person name="Parks D.H."/>
            <person name="Chuvochina M."/>
            <person name="Waite D.W."/>
            <person name="Rinke C."/>
            <person name="Skarshewski A."/>
            <person name="Chaumeil P.A."/>
            <person name="Hugenholtz P."/>
        </authorList>
    </citation>
    <scope>NUCLEOTIDE SEQUENCE [LARGE SCALE GENOMIC DNA]</scope>
    <source>
        <strain evidence="3">UBA8844</strain>
    </source>
</reference>
<protein>
    <recommendedName>
        <fullName evidence="2">Thioredoxin-like fold domain-containing protein</fullName>
    </recommendedName>
</protein>
<dbReference type="Proteomes" id="UP000264071">
    <property type="component" value="Unassembled WGS sequence"/>
</dbReference>
<proteinExistence type="predicted"/>
<comment type="caution">
    <text evidence="3">The sequence shown here is derived from an EMBL/GenBank/DDBJ whole genome shotgun (WGS) entry which is preliminary data.</text>
</comment>
<evidence type="ECO:0000313" key="3">
    <source>
        <dbReference type="EMBL" id="HCT56277.1"/>
    </source>
</evidence>
<evidence type="ECO:0000259" key="2">
    <source>
        <dbReference type="Pfam" id="PF13462"/>
    </source>
</evidence>
<sequence length="239" mass="25827">MAKEQHMHAESKPANWLSRTTDAGLILLVMLMAVLLLRREFGERGGQATSSDTRNTPTYSALVDSNTTTGHLSGSVDAVAKFVVFNDLECPFCAAFHKTLGEARARHRGSVSVRFVHFPLNSHRFAKPAALAVECAGKVGRFDSMVDVVFKKQDSLGLASWRSLAAEANVSPLDEFERCLAAGTGQFLDIEAGVRLGRSLNAPGTPTIYVNGWKLLAPPDSSEIDDMISRIHSGKSPVS</sequence>
<dbReference type="SUPFAM" id="SSF52833">
    <property type="entry name" value="Thioredoxin-like"/>
    <property type="match status" value="1"/>
</dbReference>
<evidence type="ECO:0000256" key="1">
    <source>
        <dbReference type="SAM" id="Phobius"/>
    </source>
</evidence>
<dbReference type="AlphaFoldDB" id="A0A3D4V7I0"/>
<organism evidence="3 4">
    <name type="scientific">Gemmatimonas aurantiaca</name>
    <dbReference type="NCBI Taxonomy" id="173480"/>
    <lineage>
        <taxon>Bacteria</taxon>
        <taxon>Pseudomonadati</taxon>
        <taxon>Gemmatimonadota</taxon>
        <taxon>Gemmatimonadia</taxon>
        <taxon>Gemmatimonadales</taxon>
        <taxon>Gemmatimonadaceae</taxon>
        <taxon>Gemmatimonas</taxon>
    </lineage>
</organism>
<accession>A0A3D4V7I0</accession>
<feature type="domain" description="Thioredoxin-like fold" evidence="2">
    <location>
        <begin position="67"/>
        <end position="228"/>
    </location>
</feature>